<sequence length="186" mass="20930">MINEEGGFDSDVNVRIGKTTTAFLQLKKVWNPKQLSVSQHQSPNVQHERQDSSIDTRTRIDTLIQEVASLKDVEKLLFCLLLPVDNTHGSHCISNTSFGFAGDELEVSSGYDVNSLGIGLFSPGGQSSLHLSNQVEQSQAYTWIMSHLEEDPSTCLRKDEVYDDYRYLQRLVYSLAMSIGSMFFRC</sequence>
<evidence type="ECO:0000313" key="2">
    <source>
        <dbReference type="Proteomes" id="UP000269396"/>
    </source>
</evidence>
<gene>
    <name evidence="1" type="ORF">SMTD_LOCUS8982</name>
</gene>
<accession>A0A183P3P6</accession>
<reference evidence="1 2" key="1">
    <citation type="submission" date="2018-11" db="EMBL/GenBank/DDBJ databases">
        <authorList>
            <consortium name="Pathogen Informatics"/>
        </authorList>
    </citation>
    <scope>NUCLEOTIDE SEQUENCE [LARGE SCALE GENOMIC DNA]</scope>
    <source>
        <strain>Denwood</strain>
        <strain evidence="2">Zambia</strain>
    </source>
</reference>
<proteinExistence type="predicted"/>
<dbReference type="AlphaFoldDB" id="A0A183P3P6"/>
<dbReference type="EMBL" id="UZAL01029342">
    <property type="protein sequence ID" value="VDP47544.1"/>
    <property type="molecule type" value="Genomic_DNA"/>
</dbReference>
<keyword evidence="2" id="KW-1185">Reference proteome</keyword>
<dbReference type="Gene3D" id="6.10.140.1290">
    <property type="match status" value="1"/>
</dbReference>
<evidence type="ECO:0000313" key="1">
    <source>
        <dbReference type="EMBL" id="VDP47544.1"/>
    </source>
</evidence>
<dbReference type="STRING" id="31246.A0A183P3P6"/>
<protein>
    <submittedName>
        <fullName evidence="1">Uncharacterized protein</fullName>
    </submittedName>
</protein>
<dbReference type="Proteomes" id="UP000269396">
    <property type="component" value="Unassembled WGS sequence"/>
</dbReference>
<name>A0A183P3P6_9TREM</name>
<organism evidence="1 2">
    <name type="scientific">Schistosoma mattheei</name>
    <dbReference type="NCBI Taxonomy" id="31246"/>
    <lineage>
        <taxon>Eukaryota</taxon>
        <taxon>Metazoa</taxon>
        <taxon>Spiralia</taxon>
        <taxon>Lophotrochozoa</taxon>
        <taxon>Platyhelminthes</taxon>
        <taxon>Trematoda</taxon>
        <taxon>Digenea</taxon>
        <taxon>Strigeidida</taxon>
        <taxon>Schistosomatoidea</taxon>
        <taxon>Schistosomatidae</taxon>
        <taxon>Schistosoma</taxon>
    </lineage>
</organism>